<dbReference type="OrthoDB" id="4139168at2759"/>
<accession>A0A364KPM7</accession>
<evidence type="ECO:0000256" key="3">
    <source>
        <dbReference type="ARBA" id="ARBA00019614"/>
    </source>
</evidence>
<reference evidence="12 13" key="1">
    <citation type="journal article" date="2017" name="Biotechnol. Biofuels">
        <title>Differential beta-glucosidase expression as a function of carbon source availability in Talaromyces amestolkiae: a genomic and proteomic approach.</title>
        <authorList>
            <person name="de Eugenio L.I."/>
            <person name="Mendez-Liter J.A."/>
            <person name="Nieto-Dominguez M."/>
            <person name="Alonso L."/>
            <person name="Gil-Munoz J."/>
            <person name="Barriuso J."/>
            <person name="Prieto A."/>
            <person name="Martinez M.J."/>
        </authorList>
    </citation>
    <scope>NUCLEOTIDE SEQUENCE [LARGE SCALE GENOMIC DNA]</scope>
    <source>
        <strain evidence="12 13">CIB</strain>
    </source>
</reference>
<evidence type="ECO:0000256" key="2">
    <source>
        <dbReference type="ARBA" id="ARBA00006543"/>
    </source>
</evidence>
<comment type="subunit">
    <text evidence="9">Component of the Mediator complex.</text>
</comment>
<evidence type="ECO:0000256" key="1">
    <source>
        <dbReference type="ARBA" id="ARBA00004123"/>
    </source>
</evidence>
<protein>
    <recommendedName>
        <fullName evidence="3 9">Mediator of RNA polymerase II transcription subunit 16</fullName>
    </recommendedName>
    <alternativeName>
        <fullName evidence="8 9">Mediator complex subunit 16</fullName>
    </alternativeName>
</protein>
<dbReference type="PANTHER" id="PTHR13224">
    <property type="entry name" value="THYROID HORMONE RECEPTOR-ASSOCIATED PROTEIN-RELATED"/>
    <property type="match status" value="1"/>
</dbReference>
<evidence type="ECO:0000256" key="5">
    <source>
        <dbReference type="ARBA" id="ARBA00023159"/>
    </source>
</evidence>
<dbReference type="Proteomes" id="UP000249363">
    <property type="component" value="Unassembled WGS sequence"/>
</dbReference>
<dbReference type="Pfam" id="PF11635">
    <property type="entry name" value="Med16_N"/>
    <property type="match status" value="1"/>
</dbReference>
<comment type="similarity">
    <text evidence="2 9">Belongs to the Mediator complex subunit 16 family.</text>
</comment>
<evidence type="ECO:0000313" key="12">
    <source>
        <dbReference type="EMBL" id="RAO65510.1"/>
    </source>
</evidence>
<dbReference type="STRING" id="1196081.A0A364KPM7"/>
<proteinExistence type="inferred from homology"/>
<keyword evidence="5 9" id="KW-0010">Activator</keyword>
<keyword evidence="7 9" id="KW-0539">Nucleus</keyword>
<feature type="domain" description="Mediator complex subunit 16 C-terminal" evidence="11">
    <location>
        <begin position="770"/>
        <end position="887"/>
    </location>
</feature>
<evidence type="ECO:0000259" key="11">
    <source>
        <dbReference type="Pfam" id="PF20719"/>
    </source>
</evidence>
<keyword evidence="4 9" id="KW-0805">Transcription regulation</keyword>
<evidence type="ECO:0000256" key="8">
    <source>
        <dbReference type="ARBA" id="ARBA00032015"/>
    </source>
</evidence>
<dbReference type="AlphaFoldDB" id="A0A364KPM7"/>
<keyword evidence="13" id="KW-1185">Reference proteome</keyword>
<dbReference type="PANTHER" id="PTHR13224:SF6">
    <property type="entry name" value="MEDIATOR OF RNA POLYMERASE II TRANSCRIPTION SUBUNIT 16"/>
    <property type="match status" value="1"/>
</dbReference>
<evidence type="ECO:0000256" key="6">
    <source>
        <dbReference type="ARBA" id="ARBA00023163"/>
    </source>
</evidence>
<dbReference type="InterPro" id="IPR048338">
    <property type="entry name" value="Mediator_Med16"/>
</dbReference>
<sequence length="903" mass="101130">MPLIMEEGLDVDDLFGDPNTLDLGLSAAQPTKGLAQRLDEMRLLGCCRKIAWSRLGCIAYISQDGLQVIVRHLACNPIDGKWALTEEYSQSQIPQLHLGQQLLHLCWNETGSDLAVLDASGRISILSISAALNSLGISRQTVVDPPDDGSQVVGMMWMNSNRAVHAFHQAAKLNGRWNYSPYRRKPIGPFHPAGKPALICFTRNGIMRLLYQNPDQRWAEVSAELKTTNQSDRILTHAACLPSPKKLSLYRVQIMWNPSNWDQTQQRQASGVMPFPVPSIRISHCKTELPGRVFSFNKDQSDDLQNLAPNQSFLYQLTNLDLVSGQFDNTGATTSPPWILAVYSSPFNSAGHDPQQQEPPASVLVRWQLETSTLNLHPVFEESLSKKTNGQQRTKLEIRRMEDIHFDKHVVSIDQIEFGCVLAITHDDSSVSFFDPKSMSQFAEGGDNNTVTSLAQAGFRFPSDTPGLNICFSPNSCLAVVLDADWQAQLRIAGYNFEPDGDLHEGKNSNGIIALALTFSRGCAIEYNTDDLIMTISRHLSTDAQNVFVNEVYRALPINCNFSMEQDKPMQHPYVPRCLSLQAALGFQNFQTPRGLPYSVPWAILHLRHASLLFAFFFQYSKQPKENESLDHDVLQMVYGNTKWALDFTQYLLDDLFALAREFEPVLDDQEALAQKGEGLRGVHTSSMASPFAGDGRGYSKELYTLIDSAPFRFNVYEKFLSSVESAIKNAYQRAGFGDDERRTPEKDLLLNSRIPAVMIPVLVSLFKQIIPAIQTEIDQMSIYLTDYSWLGFCSDRRTEHFRQTRAVDVVKKVPLRGFNLSNNNIEPNMSSEITSNGKKAGSSSRRRCVRCCETTGDPSSPRSILYFQLTLRLQLIRSCLCGGMWTFENGPPTTAATHKQVG</sequence>
<comment type="caution">
    <text evidence="12">The sequence shown here is derived from an EMBL/GenBank/DDBJ whole genome shotgun (WGS) entry which is preliminary data.</text>
</comment>
<keyword evidence="6 9" id="KW-0804">Transcription</keyword>
<dbReference type="GO" id="GO:0045893">
    <property type="term" value="P:positive regulation of DNA-templated transcription"/>
    <property type="evidence" value="ECO:0007669"/>
    <property type="project" value="TreeGrafter"/>
</dbReference>
<name>A0A364KPM7_TALAM</name>
<comment type="subcellular location">
    <subcellularLocation>
        <location evidence="1 9">Nucleus</location>
    </subcellularLocation>
</comment>
<evidence type="ECO:0000256" key="7">
    <source>
        <dbReference type="ARBA" id="ARBA00023242"/>
    </source>
</evidence>
<dbReference type="EMBL" id="MIKG01000002">
    <property type="protein sequence ID" value="RAO65510.1"/>
    <property type="molecule type" value="Genomic_DNA"/>
</dbReference>
<comment type="function">
    <text evidence="9">Component of the Mediator complex, a coactivator involved in the regulated transcription of nearly all RNA polymerase II-dependent genes. Mediator functions as a bridge to convey information from gene-specific regulatory proteins to the basal RNA polymerase II transcription machinery. Mediator is recruited to promoters by direct interactions with regulatory proteins and serves as a scaffold for the assembly of a functional preinitiation complex with RNA polymerase II and the general transcription factors.</text>
</comment>
<dbReference type="GO" id="GO:0016592">
    <property type="term" value="C:mediator complex"/>
    <property type="evidence" value="ECO:0007669"/>
    <property type="project" value="InterPro"/>
</dbReference>
<evidence type="ECO:0000256" key="4">
    <source>
        <dbReference type="ARBA" id="ARBA00023015"/>
    </source>
</evidence>
<evidence type="ECO:0000256" key="9">
    <source>
        <dbReference type="RuleBase" id="RU364149"/>
    </source>
</evidence>
<dbReference type="InterPro" id="IPR021665">
    <property type="entry name" value="Mediator_Med16_N"/>
</dbReference>
<dbReference type="InterPro" id="IPR048339">
    <property type="entry name" value="Mediator_Med16_C"/>
</dbReference>
<dbReference type="Pfam" id="PF20719">
    <property type="entry name" value="Med16_C"/>
    <property type="match status" value="1"/>
</dbReference>
<evidence type="ECO:0000259" key="10">
    <source>
        <dbReference type="Pfam" id="PF11635"/>
    </source>
</evidence>
<gene>
    <name evidence="9" type="primary">MED16</name>
    <name evidence="12" type="ORF">BHQ10_001522</name>
</gene>
<evidence type="ECO:0000313" key="13">
    <source>
        <dbReference type="Proteomes" id="UP000249363"/>
    </source>
</evidence>
<organism evidence="12 13">
    <name type="scientific">Talaromyces amestolkiae</name>
    <dbReference type="NCBI Taxonomy" id="1196081"/>
    <lineage>
        <taxon>Eukaryota</taxon>
        <taxon>Fungi</taxon>
        <taxon>Dikarya</taxon>
        <taxon>Ascomycota</taxon>
        <taxon>Pezizomycotina</taxon>
        <taxon>Eurotiomycetes</taxon>
        <taxon>Eurotiomycetidae</taxon>
        <taxon>Eurotiales</taxon>
        <taxon>Trichocomaceae</taxon>
        <taxon>Talaromyces</taxon>
        <taxon>Talaromyces sect. Talaromyces</taxon>
    </lineage>
</organism>
<feature type="domain" description="Mediator complex subunit Med16 N-terminal" evidence="10">
    <location>
        <begin position="141"/>
        <end position="463"/>
    </location>
</feature>